<dbReference type="GO" id="GO:0005737">
    <property type="term" value="C:cytoplasm"/>
    <property type="evidence" value="ECO:0007669"/>
    <property type="project" value="TreeGrafter"/>
</dbReference>
<dbReference type="STRING" id="1123357.SAMN02745244_03031"/>
<evidence type="ECO:0000256" key="3">
    <source>
        <dbReference type="PIRSR" id="PIRSR613078-1"/>
    </source>
</evidence>
<keyword evidence="2" id="KW-0413">Isomerase</keyword>
<keyword evidence="1" id="KW-0324">Glycolysis</keyword>
<organism evidence="5 6">
    <name type="scientific">Tessaracoccus bendigoensis DSM 12906</name>
    <dbReference type="NCBI Taxonomy" id="1123357"/>
    <lineage>
        <taxon>Bacteria</taxon>
        <taxon>Bacillati</taxon>
        <taxon>Actinomycetota</taxon>
        <taxon>Actinomycetes</taxon>
        <taxon>Propionibacteriales</taxon>
        <taxon>Propionibacteriaceae</taxon>
        <taxon>Tessaracoccus</taxon>
    </lineage>
</organism>
<dbReference type="GO" id="GO:0016791">
    <property type="term" value="F:phosphatase activity"/>
    <property type="evidence" value="ECO:0007669"/>
    <property type="project" value="TreeGrafter"/>
</dbReference>
<evidence type="ECO:0000256" key="1">
    <source>
        <dbReference type="ARBA" id="ARBA00023152"/>
    </source>
</evidence>
<proteinExistence type="predicted"/>
<dbReference type="OrthoDB" id="4697614at2"/>
<dbReference type="SMART" id="SM00855">
    <property type="entry name" value="PGAM"/>
    <property type="match status" value="1"/>
</dbReference>
<dbReference type="InterPro" id="IPR050275">
    <property type="entry name" value="PGM_Phosphatase"/>
</dbReference>
<dbReference type="InterPro" id="IPR029033">
    <property type="entry name" value="His_PPase_superfam"/>
</dbReference>
<dbReference type="Gene3D" id="3.40.50.1240">
    <property type="entry name" value="Phosphoglycerate mutase-like"/>
    <property type="match status" value="1"/>
</dbReference>
<dbReference type="InterPro" id="IPR013078">
    <property type="entry name" value="His_Pase_superF_clade-1"/>
</dbReference>
<feature type="binding site" evidence="4">
    <location>
        <position position="58"/>
    </location>
    <ligand>
        <name>substrate</name>
    </ligand>
</feature>
<accession>A0A1M6LAX2</accession>
<feature type="binding site" evidence="4">
    <location>
        <begin position="7"/>
        <end position="14"/>
    </location>
    <ligand>
        <name>substrate</name>
    </ligand>
</feature>
<dbReference type="PIRSF" id="PIRSF000709">
    <property type="entry name" value="6PFK_2-Ptase"/>
    <property type="match status" value="1"/>
</dbReference>
<dbReference type="AlphaFoldDB" id="A0A1M6LAX2"/>
<sequence length="187" mass="20465">MLLHLLRHGQSTWNLERRLQGQTMDVPLTPLGVAQAEGARDALAHRRLMAVLSSDQVRALDTATVVATGQGLRVEPEPRLREVGLGALEGLRYDELVAEETPPGMDVSEVRWGGGESMADVAARLRPLLADLAGRFGVDDEVLVVSHGDTLKVLITLLDGGTHRDIDWDAWSTWPNGHIETRGWLGR</sequence>
<reference evidence="5 6" key="1">
    <citation type="submission" date="2016-11" db="EMBL/GenBank/DDBJ databases">
        <authorList>
            <person name="Jaros S."/>
            <person name="Januszkiewicz K."/>
            <person name="Wedrychowicz H."/>
        </authorList>
    </citation>
    <scope>NUCLEOTIDE SEQUENCE [LARGE SCALE GENOMIC DNA]</scope>
    <source>
        <strain evidence="5 6">DSM 12906</strain>
    </source>
</reference>
<protein>
    <submittedName>
        <fullName evidence="5">Probable phosphoglycerate mutase</fullName>
    </submittedName>
</protein>
<evidence type="ECO:0000313" key="5">
    <source>
        <dbReference type="EMBL" id="SHJ68346.1"/>
    </source>
</evidence>
<evidence type="ECO:0000313" key="6">
    <source>
        <dbReference type="Proteomes" id="UP000184512"/>
    </source>
</evidence>
<dbReference type="EMBL" id="FQZG01000069">
    <property type="protein sequence ID" value="SHJ68346.1"/>
    <property type="molecule type" value="Genomic_DNA"/>
</dbReference>
<evidence type="ECO:0000256" key="4">
    <source>
        <dbReference type="PIRSR" id="PIRSR613078-2"/>
    </source>
</evidence>
<feature type="active site" description="Proton donor/acceptor" evidence="3">
    <location>
        <position position="82"/>
    </location>
</feature>
<dbReference type="CDD" id="cd07067">
    <property type="entry name" value="HP_PGM_like"/>
    <property type="match status" value="1"/>
</dbReference>
<dbReference type="SUPFAM" id="SSF53254">
    <property type="entry name" value="Phosphoglycerate mutase-like"/>
    <property type="match status" value="1"/>
</dbReference>
<dbReference type="InterPro" id="IPR001345">
    <property type="entry name" value="PG/BPGM_mutase_AS"/>
</dbReference>
<dbReference type="Pfam" id="PF00300">
    <property type="entry name" value="His_Phos_1"/>
    <property type="match status" value="1"/>
</dbReference>
<dbReference type="Proteomes" id="UP000184512">
    <property type="component" value="Unassembled WGS sequence"/>
</dbReference>
<feature type="active site" description="Tele-phosphohistidine intermediate" evidence="3">
    <location>
        <position position="8"/>
    </location>
</feature>
<dbReference type="PROSITE" id="PS00175">
    <property type="entry name" value="PG_MUTASE"/>
    <property type="match status" value="1"/>
</dbReference>
<gene>
    <name evidence="5" type="ORF">SAMN02745244_03031</name>
</gene>
<dbReference type="PANTHER" id="PTHR48100:SF1">
    <property type="entry name" value="HISTIDINE PHOSPHATASE FAMILY PROTEIN-RELATED"/>
    <property type="match status" value="1"/>
</dbReference>
<evidence type="ECO:0000256" key="2">
    <source>
        <dbReference type="ARBA" id="ARBA00023235"/>
    </source>
</evidence>
<name>A0A1M6LAX2_9ACTN</name>
<dbReference type="RefSeq" id="WP_073189820.1">
    <property type="nucleotide sequence ID" value="NZ_FQZG01000069.1"/>
</dbReference>
<dbReference type="PANTHER" id="PTHR48100">
    <property type="entry name" value="BROAD-SPECIFICITY PHOSPHATASE YOR283W-RELATED"/>
    <property type="match status" value="1"/>
</dbReference>
<keyword evidence="6" id="KW-1185">Reference proteome</keyword>